<gene>
    <name evidence="1" type="ORF">Csp_A11450</name>
</gene>
<dbReference type="InterPro" id="IPR036390">
    <property type="entry name" value="WH_DNA-bd_sf"/>
</dbReference>
<dbReference type="InterPro" id="IPR036388">
    <property type="entry name" value="WH-like_DNA-bd_sf"/>
</dbReference>
<dbReference type="EMBL" id="FN543104">
    <property type="protein sequence ID" value="CBA29300.1"/>
    <property type="molecule type" value="Genomic_DNA"/>
</dbReference>
<name>C9YAJ4_CURXX</name>
<dbReference type="Gene3D" id="1.10.10.10">
    <property type="entry name" value="Winged helix-like DNA-binding domain superfamily/Winged helix DNA-binding domain"/>
    <property type="match status" value="1"/>
</dbReference>
<proteinExistence type="predicted"/>
<dbReference type="SUPFAM" id="SSF46785">
    <property type="entry name" value="Winged helix' DNA-binding domain"/>
    <property type="match status" value="1"/>
</dbReference>
<accession>C9YAJ4</accession>
<reference evidence="1" key="1">
    <citation type="journal article" date="2010" name="Nature">
        <title>The dynamic genome of Hydra.</title>
        <authorList>
            <person name="Chapman J.A."/>
            <person name="Kirkness E.F."/>
            <person name="Simakov O."/>
            <person name="Hampson S.E."/>
            <person name="Mitros T."/>
            <person name="Weinmaier T."/>
            <person name="Rattei T."/>
            <person name="Balasubramanian P.G."/>
            <person name="Borman J."/>
            <person name="Busam D."/>
            <person name="Disbennett K."/>
            <person name="Pfannkoch C."/>
            <person name="Sumin N."/>
            <person name="Sutton G."/>
            <person name="Viswanathan L."/>
            <person name="Walenz B."/>
            <person name="Goodstein D.M."/>
            <person name="Hellsten U."/>
            <person name="Kawashima T."/>
            <person name="Prochnik S.E."/>
            <person name="Putnam N.H."/>
            <person name="Shu S."/>
            <person name="Blumberg B."/>
            <person name="Dana C.E."/>
            <person name="Gee L."/>
            <person name="Kibler D.F."/>
            <person name="Law L."/>
            <person name="Lindgens D."/>
            <person name="Martinez D.E."/>
            <person name="Peng J."/>
            <person name="Wigge P.A."/>
            <person name="Bertulat B."/>
            <person name="Guder C."/>
            <person name="Nakamura Y."/>
            <person name="Ozbek S."/>
            <person name="Watanabe H."/>
            <person name="Khalturin K."/>
            <person name="Hemmrich G."/>
            <person name="Franke A."/>
            <person name="Augustin R."/>
            <person name="Fraune S."/>
            <person name="Hayakawa E."/>
            <person name="Hayakawa S."/>
            <person name="Hirose M."/>
            <person name="Hwang J."/>
            <person name="Ikeo K."/>
            <person name="Nishimiya-Fujisawa C."/>
            <person name="Ogura A."/>
            <person name="Takahashi T."/>
            <person name="Steinmetz P.R."/>
            <person name="Zhang X."/>
            <person name="Aufschnaiter R."/>
            <person name="Eder M.K."/>
            <person name="Gorny A.K."/>
            <person name="Salvenmoser W."/>
            <person name="Heimberg A.M."/>
            <person name="Wheeler B.M."/>
            <person name="Peterson K.J."/>
            <person name="Boettger A."/>
            <person name="Tischler P."/>
            <person name="Wolf A."/>
            <person name="Gojobori T."/>
            <person name="Remington K.A."/>
            <person name="Strausberg R.L."/>
            <person name="Venter J."/>
            <person name="Technau U."/>
            <person name="Hobmayer B."/>
            <person name="Bosch T.C."/>
            <person name="Holstein T.W."/>
            <person name="Fujisawa T."/>
            <person name="Bode H.R."/>
            <person name="David C.N."/>
            <person name="Rokhsar D.S."/>
            <person name="Steele R.E."/>
        </authorList>
    </citation>
    <scope>NUCLEOTIDE SEQUENCE</scope>
</reference>
<organism evidence="1">
    <name type="scientific">Curvibacter symbiont subsp. Hydra magnipapillata</name>
    <dbReference type="NCBI Taxonomy" id="667019"/>
    <lineage>
        <taxon>Bacteria</taxon>
        <taxon>Pseudomonadati</taxon>
        <taxon>Pseudomonadota</taxon>
        <taxon>Betaproteobacteria</taxon>
        <taxon>Burkholderiales</taxon>
        <taxon>Comamonadaceae</taxon>
        <taxon>Curvibacter</taxon>
    </lineage>
</organism>
<evidence type="ECO:0008006" key="2">
    <source>
        <dbReference type="Google" id="ProtNLM"/>
    </source>
</evidence>
<evidence type="ECO:0000313" key="1">
    <source>
        <dbReference type="EMBL" id="CBA29300.1"/>
    </source>
</evidence>
<protein>
    <recommendedName>
        <fullName evidence="2">MarR family transcriptional regulator</fullName>
    </recommendedName>
</protein>
<dbReference type="AlphaFoldDB" id="C9YAJ4"/>
<sequence length="119" mass="13305">MTTQPEKNSAYLKFLNLVKALREMPTFPVMDATEERLLHHLESAWMAGKQVTVLEAMQLDAETSPATVHRRLKTLRKKGLITLTVDESDNRVKYVSATALATEYFAQLNNALIAATKGT</sequence>